<dbReference type="EC" id="2.7.4.9" evidence="2 10"/>
<evidence type="ECO:0000259" key="11">
    <source>
        <dbReference type="Pfam" id="PF02223"/>
    </source>
</evidence>
<evidence type="ECO:0000313" key="12">
    <source>
        <dbReference type="EMBL" id="MEL3955669.1"/>
    </source>
</evidence>
<dbReference type="EMBL" id="JBBYAK010000001">
    <property type="protein sequence ID" value="MEL3955669.1"/>
    <property type="molecule type" value="Genomic_DNA"/>
</dbReference>
<comment type="similarity">
    <text evidence="1 10">Belongs to the thymidylate kinase family.</text>
</comment>
<dbReference type="HAMAP" id="MF_00165">
    <property type="entry name" value="Thymidylate_kinase"/>
    <property type="match status" value="1"/>
</dbReference>
<evidence type="ECO:0000256" key="6">
    <source>
        <dbReference type="ARBA" id="ARBA00022741"/>
    </source>
</evidence>
<evidence type="ECO:0000313" key="13">
    <source>
        <dbReference type="Proteomes" id="UP001459714"/>
    </source>
</evidence>
<evidence type="ECO:0000256" key="10">
    <source>
        <dbReference type="HAMAP-Rule" id="MF_00165"/>
    </source>
</evidence>
<dbReference type="CDD" id="cd01672">
    <property type="entry name" value="TMPK"/>
    <property type="match status" value="1"/>
</dbReference>
<dbReference type="InterPro" id="IPR027417">
    <property type="entry name" value="P-loop_NTPase"/>
</dbReference>
<keyword evidence="5 10" id="KW-0545">Nucleotide biosynthesis</keyword>
<sequence length="211" mass="24163">MVKGTFITVEGPDGAGKTTVLNIIAEELAAEGYPIVQTREPGGSPIAEKIRQIILDKKHTEMDPRTEALLYAAARRQHLIEKIIPALEKGNIVLCDRFIDASIVYQGFARKIGIDEVLKINRFAIENTMPDLTIYFDIEPKIGLERIQKHRQGEMNRLDLETMEFHKMVREGYLQLLDRFPDRIKKVMADRPIEEVKTEVKKLILSLLVKR</sequence>
<comment type="function">
    <text evidence="10">Phosphorylation of dTMP to form dTDP in both de novo and salvage pathways of dTTP synthesis.</text>
</comment>
<dbReference type="PANTHER" id="PTHR10344">
    <property type="entry name" value="THYMIDYLATE KINASE"/>
    <property type="match status" value="1"/>
</dbReference>
<keyword evidence="8 10" id="KW-0067">ATP-binding</keyword>
<feature type="binding site" evidence="10">
    <location>
        <begin position="11"/>
        <end position="18"/>
    </location>
    <ligand>
        <name>ATP</name>
        <dbReference type="ChEBI" id="CHEBI:30616"/>
    </ligand>
</feature>
<protein>
    <recommendedName>
        <fullName evidence="3 10">Thymidylate kinase</fullName>
        <ecNumber evidence="2 10">2.7.4.9</ecNumber>
    </recommendedName>
    <alternativeName>
        <fullName evidence="10">dTMP kinase</fullName>
    </alternativeName>
</protein>
<evidence type="ECO:0000256" key="8">
    <source>
        <dbReference type="ARBA" id="ARBA00022840"/>
    </source>
</evidence>
<evidence type="ECO:0000256" key="4">
    <source>
        <dbReference type="ARBA" id="ARBA00022679"/>
    </source>
</evidence>
<keyword evidence="6 10" id="KW-0547">Nucleotide-binding</keyword>
<dbReference type="PANTHER" id="PTHR10344:SF4">
    <property type="entry name" value="UMP-CMP KINASE 2, MITOCHONDRIAL"/>
    <property type="match status" value="1"/>
</dbReference>
<evidence type="ECO:0000256" key="9">
    <source>
        <dbReference type="ARBA" id="ARBA00048743"/>
    </source>
</evidence>
<keyword evidence="7 10" id="KW-0418">Kinase</keyword>
<evidence type="ECO:0000256" key="5">
    <source>
        <dbReference type="ARBA" id="ARBA00022727"/>
    </source>
</evidence>
<proteinExistence type="inferred from homology"/>
<evidence type="ECO:0000256" key="2">
    <source>
        <dbReference type="ARBA" id="ARBA00012980"/>
    </source>
</evidence>
<name>A0ABU9JT78_9BACI</name>
<dbReference type="InterPro" id="IPR018094">
    <property type="entry name" value="Thymidylate_kinase"/>
</dbReference>
<dbReference type="RefSeq" id="WP_342019463.1">
    <property type="nucleotide sequence ID" value="NZ_CP163264.1"/>
</dbReference>
<dbReference type="SUPFAM" id="SSF52540">
    <property type="entry name" value="P-loop containing nucleoside triphosphate hydrolases"/>
    <property type="match status" value="1"/>
</dbReference>
<accession>A0ABU9JT78</accession>
<dbReference type="InterPro" id="IPR039430">
    <property type="entry name" value="Thymidylate_kin-like_dom"/>
</dbReference>
<feature type="domain" description="Thymidylate kinase-like" evidence="11">
    <location>
        <begin position="9"/>
        <end position="200"/>
    </location>
</feature>
<gene>
    <name evidence="10 12" type="primary">tmk</name>
    <name evidence="12" type="ORF">NST17_00165</name>
</gene>
<dbReference type="NCBIfam" id="TIGR00041">
    <property type="entry name" value="DTMP_kinase"/>
    <property type="match status" value="1"/>
</dbReference>
<dbReference type="Proteomes" id="UP001459714">
    <property type="component" value="Unassembled WGS sequence"/>
</dbReference>
<dbReference type="GO" id="GO:0004798">
    <property type="term" value="F:dTMP kinase activity"/>
    <property type="evidence" value="ECO:0007669"/>
    <property type="project" value="UniProtKB-EC"/>
</dbReference>
<evidence type="ECO:0000256" key="7">
    <source>
        <dbReference type="ARBA" id="ARBA00022777"/>
    </source>
</evidence>
<keyword evidence="13" id="KW-1185">Reference proteome</keyword>
<keyword evidence="4 10" id="KW-0808">Transferase</keyword>
<comment type="caution">
    <text evidence="12">The sequence shown here is derived from an EMBL/GenBank/DDBJ whole genome shotgun (WGS) entry which is preliminary data.</text>
</comment>
<organism evidence="12 13">
    <name type="scientific">Caldifermentibacillus hisashii</name>
    <dbReference type="NCBI Taxonomy" id="996558"/>
    <lineage>
        <taxon>Bacteria</taxon>
        <taxon>Bacillati</taxon>
        <taxon>Bacillota</taxon>
        <taxon>Bacilli</taxon>
        <taxon>Bacillales</taxon>
        <taxon>Bacillaceae</taxon>
        <taxon>Caldifermentibacillus</taxon>
    </lineage>
</organism>
<dbReference type="Pfam" id="PF02223">
    <property type="entry name" value="Thymidylate_kin"/>
    <property type="match status" value="1"/>
</dbReference>
<evidence type="ECO:0000256" key="3">
    <source>
        <dbReference type="ARBA" id="ARBA00017144"/>
    </source>
</evidence>
<dbReference type="Gene3D" id="3.40.50.300">
    <property type="entry name" value="P-loop containing nucleotide triphosphate hydrolases"/>
    <property type="match status" value="1"/>
</dbReference>
<comment type="catalytic activity">
    <reaction evidence="9 10">
        <text>dTMP + ATP = dTDP + ADP</text>
        <dbReference type="Rhea" id="RHEA:13517"/>
        <dbReference type="ChEBI" id="CHEBI:30616"/>
        <dbReference type="ChEBI" id="CHEBI:58369"/>
        <dbReference type="ChEBI" id="CHEBI:63528"/>
        <dbReference type="ChEBI" id="CHEBI:456216"/>
        <dbReference type="EC" id="2.7.4.9"/>
    </reaction>
</comment>
<evidence type="ECO:0000256" key="1">
    <source>
        <dbReference type="ARBA" id="ARBA00009776"/>
    </source>
</evidence>
<reference evidence="12 13" key="1">
    <citation type="submission" date="2024-03" db="EMBL/GenBank/DDBJ databases">
        <title>Bacilli Hybrid Assemblies.</title>
        <authorList>
            <person name="Kovac J."/>
        </authorList>
    </citation>
    <scope>NUCLEOTIDE SEQUENCE [LARGE SCALE GENOMIC DNA]</scope>
    <source>
        <strain evidence="12 13">FSL M8-0022</strain>
    </source>
</reference>